<reference evidence="7" key="1">
    <citation type="submission" date="2021-02" db="EMBL/GenBank/DDBJ databases">
        <authorList>
            <person name="Dougan E. K."/>
            <person name="Rhodes N."/>
            <person name="Thang M."/>
            <person name="Chan C."/>
        </authorList>
    </citation>
    <scope>NUCLEOTIDE SEQUENCE</scope>
</reference>
<dbReference type="PANTHER" id="PTHR44167">
    <property type="entry name" value="OVARIAN-SPECIFIC SERINE/THREONINE-PROTEIN KINASE LOK-RELATED"/>
    <property type="match status" value="1"/>
</dbReference>
<dbReference type="GO" id="GO:0005737">
    <property type="term" value="C:cytoplasm"/>
    <property type="evidence" value="ECO:0007669"/>
    <property type="project" value="TreeGrafter"/>
</dbReference>
<keyword evidence="5" id="KW-1133">Transmembrane helix</keyword>
<dbReference type="PROSITE" id="PS00107">
    <property type="entry name" value="PROTEIN_KINASE_ATP"/>
    <property type="match status" value="1"/>
</dbReference>
<accession>A0A813D4P2</accession>
<evidence type="ECO:0000256" key="4">
    <source>
        <dbReference type="SAM" id="MobiDB-lite"/>
    </source>
</evidence>
<sequence>MPAPAAVLVVVVVVVVVLILVFVVTTSPSARRPIHFRSRVDGNEHVGEVVRNVELLGRRYLVVRTEPSAEDLRHGMKSIIHVYGTGYRNKQNDDIEHAESAEELHAGCRSNASSSGSTTGSSSSAASGNQAKAEESVEEPGLFMPDSNRFQQKELLGSGGFADVYKYVRLDASGRPTSEMYAVKEVDLQQLAWRVGVDQERLVRWVARLEFEVCNLLKLRGHPGVVKVHDAFAYRAKFYIVMEHVSGTDLARRLKGRGRLCEVEARGLFSQMAEALRHSHALDVIHRDFKPHNILLATSLRPGQPECVKLVDFGLSKDISGSSSGTSTPFLGTKFYRAPETRHATPGQESYDAAKVDVFALGVTLYAMLAGSHPPEGQEVTEQTLRGAAWQRVSPEASNLLLGLLKHEPEQRLSLDDVIEHPWLYAMWGAGAKSREVRASPQEPEPKSGFERDDEHEPPIGPTLPLSSCAERPSFQSAFPDAPTTSSAARIPTAGGSVQSQRPVESSGAPGWGMVFSWLRSDAAVGAAQQVLSVAGSTSKPAAAFGRTPLVSRGRGDAFGSPVLGASPPPALAVQSSPAIETASMSSLGQQDEQQRLLHSDDQAVEKEQDLGEAKEASGEVPPANTCRIKWVTCAARFSSVWRFSQAASRLLRPTSRLPSVSHEGLDGTTSEPSASLQSTRERRTSVIGFVQAPRLLAVDGAMVTITHSQRGAQGRAWGFVSETCRKHGFASREEAMRAAEEALKPPSFRPCRQGDEEEWDFIAQQMHGRSLGGVAEREANS</sequence>
<feature type="region of interest" description="Disordered" evidence="4">
    <location>
        <begin position="571"/>
        <end position="597"/>
    </location>
</feature>
<dbReference type="EMBL" id="CAJNNV010000162">
    <property type="protein sequence ID" value="CAE8581679.1"/>
    <property type="molecule type" value="Genomic_DNA"/>
</dbReference>
<dbReference type="PANTHER" id="PTHR44167:SF24">
    <property type="entry name" value="SERINE_THREONINE-PROTEIN KINASE CHK2"/>
    <property type="match status" value="1"/>
</dbReference>
<name>A0A813D4P2_POLGL</name>
<dbReference type="Gene3D" id="1.10.510.10">
    <property type="entry name" value="Transferase(Phosphotransferase) domain 1"/>
    <property type="match status" value="1"/>
</dbReference>
<keyword evidence="8" id="KW-1185">Reference proteome</keyword>
<feature type="region of interest" description="Disordered" evidence="4">
    <location>
        <begin position="658"/>
        <end position="682"/>
    </location>
</feature>
<feature type="compositionally biased region" description="Polar residues" evidence="4">
    <location>
        <begin position="668"/>
        <end position="679"/>
    </location>
</feature>
<proteinExistence type="predicted"/>
<dbReference type="AlphaFoldDB" id="A0A813D4P2"/>
<evidence type="ECO:0000256" key="1">
    <source>
        <dbReference type="ARBA" id="ARBA00022741"/>
    </source>
</evidence>
<dbReference type="GO" id="GO:0004674">
    <property type="term" value="F:protein serine/threonine kinase activity"/>
    <property type="evidence" value="ECO:0007669"/>
    <property type="project" value="TreeGrafter"/>
</dbReference>
<dbReference type="Pfam" id="PF00069">
    <property type="entry name" value="Pkinase"/>
    <property type="match status" value="1"/>
</dbReference>
<feature type="compositionally biased region" description="Basic and acidic residues" evidence="4">
    <location>
        <begin position="435"/>
        <end position="458"/>
    </location>
</feature>
<gene>
    <name evidence="7" type="ORF">PGLA1383_LOCUS694</name>
</gene>
<keyword evidence="2 3" id="KW-0067">ATP-binding</keyword>
<dbReference type="InterPro" id="IPR011009">
    <property type="entry name" value="Kinase-like_dom_sf"/>
</dbReference>
<evidence type="ECO:0000256" key="5">
    <source>
        <dbReference type="SAM" id="Phobius"/>
    </source>
</evidence>
<dbReference type="InterPro" id="IPR017441">
    <property type="entry name" value="Protein_kinase_ATP_BS"/>
</dbReference>
<evidence type="ECO:0000313" key="7">
    <source>
        <dbReference type="EMBL" id="CAE8581679.1"/>
    </source>
</evidence>
<feature type="domain" description="Protein kinase" evidence="6">
    <location>
        <begin position="150"/>
        <end position="424"/>
    </location>
</feature>
<keyword evidence="5" id="KW-0812">Transmembrane</keyword>
<dbReference type="InterPro" id="IPR008271">
    <property type="entry name" value="Ser/Thr_kinase_AS"/>
</dbReference>
<feature type="region of interest" description="Disordered" evidence="4">
    <location>
        <begin position="435"/>
        <end position="507"/>
    </location>
</feature>
<protein>
    <recommendedName>
        <fullName evidence="6">Protein kinase domain-containing protein</fullName>
    </recommendedName>
</protein>
<feature type="transmembrane region" description="Helical" evidence="5">
    <location>
        <begin position="6"/>
        <end position="27"/>
    </location>
</feature>
<feature type="compositionally biased region" description="Low complexity" evidence="4">
    <location>
        <begin position="110"/>
        <end position="129"/>
    </location>
</feature>
<keyword evidence="5" id="KW-0472">Membrane</keyword>
<comment type="caution">
    <text evidence="7">The sequence shown here is derived from an EMBL/GenBank/DDBJ whole genome shotgun (WGS) entry which is preliminary data.</text>
</comment>
<dbReference type="PROSITE" id="PS50011">
    <property type="entry name" value="PROTEIN_KINASE_DOM"/>
    <property type="match status" value="1"/>
</dbReference>
<feature type="binding site" evidence="3">
    <location>
        <position position="184"/>
    </location>
    <ligand>
        <name>ATP</name>
        <dbReference type="ChEBI" id="CHEBI:30616"/>
    </ligand>
</feature>
<keyword evidence="1 3" id="KW-0547">Nucleotide-binding</keyword>
<dbReference type="OrthoDB" id="504170at2759"/>
<dbReference type="Proteomes" id="UP000654075">
    <property type="component" value="Unassembled WGS sequence"/>
</dbReference>
<evidence type="ECO:0000313" key="8">
    <source>
        <dbReference type="Proteomes" id="UP000654075"/>
    </source>
</evidence>
<dbReference type="GO" id="GO:0005524">
    <property type="term" value="F:ATP binding"/>
    <property type="evidence" value="ECO:0007669"/>
    <property type="project" value="UniProtKB-UniRule"/>
</dbReference>
<dbReference type="GO" id="GO:0044773">
    <property type="term" value="P:mitotic DNA damage checkpoint signaling"/>
    <property type="evidence" value="ECO:0007669"/>
    <property type="project" value="TreeGrafter"/>
</dbReference>
<evidence type="ECO:0000256" key="2">
    <source>
        <dbReference type="ARBA" id="ARBA00022840"/>
    </source>
</evidence>
<organism evidence="7 8">
    <name type="scientific">Polarella glacialis</name>
    <name type="common">Dinoflagellate</name>
    <dbReference type="NCBI Taxonomy" id="89957"/>
    <lineage>
        <taxon>Eukaryota</taxon>
        <taxon>Sar</taxon>
        <taxon>Alveolata</taxon>
        <taxon>Dinophyceae</taxon>
        <taxon>Suessiales</taxon>
        <taxon>Suessiaceae</taxon>
        <taxon>Polarella</taxon>
    </lineage>
</organism>
<dbReference type="PROSITE" id="PS00108">
    <property type="entry name" value="PROTEIN_KINASE_ST"/>
    <property type="match status" value="1"/>
</dbReference>
<feature type="region of interest" description="Disordered" evidence="4">
    <location>
        <begin position="102"/>
        <end position="143"/>
    </location>
</feature>
<evidence type="ECO:0000259" key="6">
    <source>
        <dbReference type="PROSITE" id="PS50011"/>
    </source>
</evidence>
<dbReference type="GO" id="GO:0005634">
    <property type="term" value="C:nucleus"/>
    <property type="evidence" value="ECO:0007669"/>
    <property type="project" value="TreeGrafter"/>
</dbReference>
<dbReference type="InterPro" id="IPR000719">
    <property type="entry name" value="Prot_kinase_dom"/>
</dbReference>
<dbReference type="OMA" id="KVHDAFA"/>
<dbReference type="SUPFAM" id="SSF56112">
    <property type="entry name" value="Protein kinase-like (PK-like)"/>
    <property type="match status" value="1"/>
</dbReference>
<evidence type="ECO:0000256" key="3">
    <source>
        <dbReference type="PROSITE-ProRule" id="PRU10141"/>
    </source>
</evidence>
<feature type="compositionally biased region" description="Polar residues" evidence="4">
    <location>
        <begin position="574"/>
        <end position="592"/>
    </location>
</feature>